<gene>
    <name evidence="1" type="ORF">C8R21_101183</name>
</gene>
<accession>A0A2T5II76</accession>
<evidence type="ECO:0000313" key="2">
    <source>
        <dbReference type="Proteomes" id="UP000244152"/>
    </source>
</evidence>
<protein>
    <submittedName>
        <fullName evidence="1">Uncharacterized protein</fullName>
    </submittedName>
</protein>
<comment type="caution">
    <text evidence="1">The sequence shown here is derived from an EMBL/GenBank/DDBJ whole genome shotgun (WGS) entry which is preliminary data.</text>
</comment>
<name>A0A2T5II76_9PROT</name>
<dbReference type="Proteomes" id="UP000244152">
    <property type="component" value="Unassembled WGS sequence"/>
</dbReference>
<reference evidence="1 2" key="1">
    <citation type="submission" date="2018-04" db="EMBL/GenBank/DDBJ databases">
        <title>Active sludge and wastewater microbial communities from Klosterneuburg, Austria.</title>
        <authorList>
            <person name="Wagner M."/>
        </authorList>
    </citation>
    <scope>NUCLEOTIDE SEQUENCE [LARGE SCALE GENOMIC DNA]</scope>
    <source>
        <strain evidence="1 2">Nl12</strain>
    </source>
</reference>
<sequence>MTVRSCFDTLSRGDDVAYQENDAMLREIMQSANTSPVLLTTRTSLFQFFQIILSKDFIGKVAQLHL</sequence>
<dbReference type="EMBL" id="QAOK01000001">
    <property type="protein sequence ID" value="PTQ83489.1"/>
    <property type="molecule type" value="Genomic_DNA"/>
</dbReference>
<evidence type="ECO:0000313" key="1">
    <source>
        <dbReference type="EMBL" id="PTQ83489.1"/>
    </source>
</evidence>
<organism evidence="1 2">
    <name type="scientific">Nitrosospira multiformis</name>
    <dbReference type="NCBI Taxonomy" id="1231"/>
    <lineage>
        <taxon>Bacteria</taxon>
        <taxon>Pseudomonadati</taxon>
        <taxon>Pseudomonadota</taxon>
        <taxon>Betaproteobacteria</taxon>
        <taxon>Nitrosomonadales</taxon>
        <taxon>Nitrosomonadaceae</taxon>
        <taxon>Nitrosospira</taxon>
    </lineage>
</organism>
<dbReference type="AlphaFoldDB" id="A0A2T5II76"/>
<proteinExistence type="predicted"/>